<dbReference type="GO" id="GO:0031966">
    <property type="term" value="C:mitochondrial membrane"/>
    <property type="evidence" value="ECO:0007669"/>
    <property type="project" value="TreeGrafter"/>
</dbReference>
<reference evidence="2" key="1">
    <citation type="submission" date="2022-03" db="EMBL/GenBank/DDBJ databases">
        <authorList>
            <person name="Martin C."/>
        </authorList>
    </citation>
    <scope>NUCLEOTIDE SEQUENCE</scope>
</reference>
<comment type="similarity">
    <text evidence="1">Belongs to the TMEM70 family.</text>
</comment>
<protein>
    <submittedName>
        <fullName evidence="2">Uncharacterized protein</fullName>
    </submittedName>
</protein>
<gene>
    <name evidence="2" type="ORF">OFUS_LOCUS7011</name>
</gene>
<dbReference type="PANTHER" id="PTHR13281">
    <property type="entry name" value="TRANSMEMBRANE PROTEIN 70, MITOCHONDRIAL"/>
    <property type="match status" value="1"/>
</dbReference>
<dbReference type="InterPro" id="IPR009724">
    <property type="entry name" value="TMEM70"/>
</dbReference>
<name>A0A8J1UNJ4_OWEFU</name>
<evidence type="ECO:0000313" key="2">
    <source>
        <dbReference type="EMBL" id="CAH1780304.1"/>
    </source>
</evidence>
<dbReference type="InterPro" id="IPR045325">
    <property type="entry name" value="TMEM70/TMEM186/TMEM223"/>
</dbReference>
<dbReference type="AlphaFoldDB" id="A0A8J1UNJ4"/>
<proteinExistence type="inferred from homology"/>
<evidence type="ECO:0000313" key="3">
    <source>
        <dbReference type="Proteomes" id="UP000749559"/>
    </source>
</evidence>
<dbReference type="OrthoDB" id="156886at2759"/>
<evidence type="ECO:0000256" key="1">
    <source>
        <dbReference type="ARBA" id="ARBA00005280"/>
    </source>
</evidence>
<dbReference type="GO" id="GO:0033615">
    <property type="term" value="P:mitochondrial proton-transporting ATP synthase complex assembly"/>
    <property type="evidence" value="ECO:0007669"/>
    <property type="project" value="TreeGrafter"/>
</dbReference>
<keyword evidence="3" id="KW-1185">Reference proteome</keyword>
<accession>A0A8J1UNJ4</accession>
<dbReference type="Pfam" id="PF06979">
    <property type="entry name" value="TMEM70"/>
    <property type="match status" value="1"/>
</dbReference>
<feature type="non-terminal residue" evidence="2">
    <location>
        <position position="261"/>
    </location>
</feature>
<sequence length="261" mass="29683">DLREVTKKVCKMLLVTSRLTCLRRGVYQFRCLSSCLHPVCTTDVTSLSGGKRPYVLCNSLAQTSQLHCRQFSLSTSRLGIFSKDPPSIDPVKGELVYNGPLTSMVKRIKVFSLVTSGMGLAFQPYFIIQSQYSLTLTLGLGGILGFFIFCTPLLLHYVTKKYVSTVYLHPVSKEFTATTYSLFLRKREHTFKAKDVHVPEVPGAFTSMVVNGNTSLFMDMNYFSNPDAYMHMVGYDKPFDWEVPKEQRETKQDYHRQVHVL</sequence>
<dbReference type="Proteomes" id="UP000749559">
    <property type="component" value="Unassembled WGS sequence"/>
</dbReference>
<organism evidence="2 3">
    <name type="scientific">Owenia fusiformis</name>
    <name type="common">Polychaete worm</name>
    <dbReference type="NCBI Taxonomy" id="6347"/>
    <lineage>
        <taxon>Eukaryota</taxon>
        <taxon>Metazoa</taxon>
        <taxon>Spiralia</taxon>
        <taxon>Lophotrochozoa</taxon>
        <taxon>Annelida</taxon>
        <taxon>Polychaeta</taxon>
        <taxon>Sedentaria</taxon>
        <taxon>Canalipalpata</taxon>
        <taxon>Sabellida</taxon>
        <taxon>Oweniida</taxon>
        <taxon>Oweniidae</taxon>
        <taxon>Owenia</taxon>
    </lineage>
</organism>
<dbReference type="EMBL" id="CAIIXF020000003">
    <property type="protein sequence ID" value="CAH1780304.1"/>
    <property type="molecule type" value="Genomic_DNA"/>
</dbReference>
<dbReference type="PANTHER" id="PTHR13281:SF0">
    <property type="entry name" value="TRANSMEMBRANE PROTEIN 70, MITOCHONDRIAL"/>
    <property type="match status" value="1"/>
</dbReference>
<comment type="caution">
    <text evidence="2">The sequence shown here is derived from an EMBL/GenBank/DDBJ whole genome shotgun (WGS) entry which is preliminary data.</text>
</comment>